<organism evidence="1 2">
    <name type="scientific">Lipingzhangella halophila</name>
    <dbReference type="NCBI Taxonomy" id="1783352"/>
    <lineage>
        <taxon>Bacteria</taxon>
        <taxon>Bacillati</taxon>
        <taxon>Actinomycetota</taxon>
        <taxon>Actinomycetes</taxon>
        <taxon>Streptosporangiales</taxon>
        <taxon>Nocardiopsidaceae</taxon>
        <taxon>Lipingzhangella</taxon>
    </lineage>
</organism>
<keyword evidence="1" id="KW-0647">Proteasome</keyword>
<dbReference type="RefSeq" id="WP_184578370.1">
    <property type="nucleotide sequence ID" value="NZ_JACHJT010000001.1"/>
</dbReference>
<dbReference type="Proteomes" id="UP000523007">
    <property type="component" value="Unassembled WGS sequence"/>
</dbReference>
<dbReference type="EMBL" id="JACHJT010000001">
    <property type="protein sequence ID" value="MBB4931739.1"/>
    <property type="molecule type" value="Genomic_DNA"/>
</dbReference>
<comment type="caution">
    <text evidence="1">The sequence shown here is derived from an EMBL/GenBank/DDBJ whole genome shotgun (WGS) entry which is preliminary data.</text>
</comment>
<protein>
    <submittedName>
        <fullName evidence="1">Proteasome lid subunit RPN8/RPN11</fullName>
    </submittedName>
</protein>
<sequence length="115" mass="12606">MIEVCFLIGDDGAVLWADRSTSASELPDSRARWEAIWRLRDRLTVVAHTHPSGALEFSAVDRTTMAALDAALGRPLAYVVVTAEGMRSTHPAGETEPWWAALMRAASGMEGHWRS</sequence>
<dbReference type="AlphaFoldDB" id="A0A7W7W3F1"/>
<gene>
    <name evidence="1" type="ORF">F4561_002559</name>
</gene>
<reference evidence="1 2" key="1">
    <citation type="submission" date="2020-08" db="EMBL/GenBank/DDBJ databases">
        <title>Sequencing the genomes of 1000 actinobacteria strains.</title>
        <authorList>
            <person name="Klenk H.-P."/>
        </authorList>
    </citation>
    <scope>NUCLEOTIDE SEQUENCE [LARGE SCALE GENOMIC DNA]</scope>
    <source>
        <strain evidence="1 2">DSM 102030</strain>
    </source>
</reference>
<accession>A0A7W7W3F1</accession>
<dbReference type="GO" id="GO:0000502">
    <property type="term" value="C:proteasome complex"/>
    <property type="evidence" value="ECO:0007669"/>
    <property type="project" value="UniProtKB-KW"/>
</dbReference>
<evidence type="ECO:0000313" key="1">
    <source>
        <dbReference type="EMBL" id="MBB4931739.1"/>
    </source>
</evidence>
<keyword evidence="2" id="KW-1185">Reference proteome</keyword>
<proteinExistence type="predicted"/>
<evidence type="ECO:0000313" key="2">
    <source>
        <dbReference type="Proteomes" id="UP000523007"/>
    </source>
</evidence>
<name>A0A7W7W3F1_9ACTN</name>